<dbReference type="Proteomes" id="UP000008810">
    <property type="component" value="Chromosome 2"/>
</dbReference>
<dbReference type="Gramene" id="KQK08862">
    <property type="protein sequence ID" value="KQK08862"/>
    <property type="gene ID" value="BRADI_2g44377v3"/>
</dbReference>
<sequence length="552" mass="60746">MVFHTILPKIAVHWLFNLYRAARKLRSNAFQYYYNRNSTTKPSTTNPKGTTTPFIPSGADKTVVCDFHGGLLASTALFPYFMLVACEGGGLLRALLLLCAYPLVRLLGERSDAGVRVMTFVAFSGLRPRDADLVARAILPKFYMERLNAQVYGRLWVPARRKVAVTSAPRVVVEWFLKEYMAADVVVGSELQMVRVGRAWYFTGLMCGPGPAGPGMRQKALGEVFGADGAMADVAVVRSSNPLDHPFIPCCKELYVVSRESASTSRLPREMYPKPLIFHDGRLAFLPTAPATLAFFLFLPLGFILSVIRISIGIVLPYEINFVAGALFGIRFRTSGRGGAPMPGARAANNNNSSSSKPKNRGVLFVCTHRTLVDPIMLTTALQKPVPAVTYSLSRLSELIAPIKTVRLTRDRRRDAETMARLLSKGDLAVCPEGTTCREPYLLRFSPLFAELADDMEPVALDAQSTWIYGTTASGHKWLDPVAFFANPVPAYRVEFLGAVPREHTRAGGRTSAEVANWVQRRLGDALGFECTGFSRRDKYMMLAGNDGVVAK</sequence>
<keyword evidence="11" id="KW-1185">Reference proteome</keyword>
<feature type="domain" description="Phospholipid/glycerol acyltransferase" evidence="8">
    <location>
        <begin position="363"/>
        <end position="464"/>
    </location>
</feature>
<evidence type="ECO:0000256" key="3">
    <source>
        <dbReference type="ARBA" id="ARBA00022679"/>
    </source>
</evidence>
<dbReference type="OrthoDB" id="1854593at2759"/>
<dbReference type="GO" id="GO:0090447">
    <property type="term" value="F:glycerol-3-phosphate 2-O-acyltransferase activity"/>
    <property type="evidence" value="ECO:0000318"/>
    <property type="project" value="GO_Central"/>
</dbReference>
<dbReference type="GO" id="GO:0016791">
    <property type="term" value="F:phosphatase activity"/>
    <property type="evidence" value="ECO:0000318"/>
    <property type="project" value="GO_Central"/>
</dbReference>
<comment type="subcellular location">
    <subcellularLocation>
        <location evidence="1">Membrane</location>
        <topology evidence="1">Multi-pass membrane protein</topology>
    </subcellularLocation>
</comment>
<keyword evidence="6 7" id="KW-0472">Membrane</keyword>
<dbReference type="SMART" id="SM00563">
    <property type="entry name" value="PlsC"/>
    <property type="match status" value="1"/>
</dbReference>
<evidence type="ECO:0000256" key="2">
    <source>
        <dbReference type="ARBA" id="ARBA00007937"/>
    </source>
</evidence>
<dbReference type="GO" id="GO:0010143">
    <property type="term" value="P:cutin biosynthetic process"/>
    <property type="evidence" value="ECO:0000318"/>
    <property type="project" value="GO_Central"/>
</dbReference>
<dbReference type="AlphaFoldDB" id="I1HPP8"/>
<evidence type="ECO:0000256" key="5">
    <source>
        <dbReference type="ARBA" id="ARBA00022989"/>
    </source>
</evidence>
<keyword evidence="3" id="KW-0808">Transferase</keyword>
<accession>I1HPP8</accession>
<dbReference type="FunCoup" id="I1HPP8">
    <property type="interactions" value="4"/>
</dbReference>
<dbReference type="HOGENOM" id="CLU_028504_1_0_1"/>
<dbReference type="GeneID" id="100830314"/>
<gene>
    <name evidence="10" type="primary">LOC100830314</name>
    <name evidence="9" type="ORF">BRADI_2g44377v3</name>
</gene>
<proteinExistence type="inferred from homology"/>
<reference evidence="9 10" key="1">
    <citation type="journal article" date="2010" name="Nature">
        <title>Genome sequencing and analysis of the model grass Brachypodium distachyon.</title>
        <authorList>
            <consortium name="International Brachypodium Initiative"/>
        </authorList>
    </citation>
    <scope>NUCLEOTIDE SEQUENCE [LARGE SCALE GENOMIC DNA]</scope>
    <source>
        <strain evidence="9 10">Bd21</strain>
    </source>
</reference>
<dbReference type="CDD" id="cd06551">
    <property type="entry name" value="LPLAT"/>
    <property type="match status" value="1"/>
</dbReference>
<dbReference type="KEGG" id="bdi:100830314"/>
<evidence type="ECO:0000313" key="10">
    <source>
        <dbReference type="EnsemblPlants" id="KQK08862"/>
    </source>
</evidence>
<keyword evidence="5 7" id="KW-1133">Transmembrane helix</keyword>
<evidence type="ECO:0000256" key="6">
    <source>
        <dbReference type="ARBA" id="ARBA00023136"/>
    </source>
</evidence>
<comment type="similarity">
    <text evidence="2">Belongs to the GPAT/DAPAT family.</text>
</comment>
<dbReference type="Pfam" id="PF01553">
    <property type="entry name" value="Acyltransferase"/>
    <property type="match status" value="1"/>
</dbReference>
<evidence type="ECO:0000313" key="9">
    <source>
        <dbReference type="EMBL" id="KQK08862.1"/>
    </source>
</evidence>
<feature type="transmembrane region" description="Helical" evidence="7">
    <location>
        <begin position="283"/>
        <end position="304"/>
    </location>
</feature>
<dbReference type="GO" id="GO:0016020">
    <property type="term" value="C:membrane"/>
    <property type="evidence" value="ECO:0000318"/>
    <property type="project" value="GO_Central"/>
</dbReference>
<dbReference type="STRING" id="15368.I1HPP8"/>
<evidence type="ECO:0000313" key="11">
    <source>
        <dbReference type="Proteomes" id="UP000008810"/>
    </source>
</evidence>
<protein>
    <recommendedName>
        <fullName evidence="8">Phospholipid/glycerol acyltransferase domain-containing protein</fullName>
    </recommendedName>
</protein>
<keyword evidence="4 7" id="KW-0812">Transmembrane</keyword>
<dbReference type="eggNOG" id="ENOG502QWBX">
    <property type="taxonomic scope" value="Eukaryota"/>
</dbReference>
<dbReference type="RefSeq" id="XP_010232057.1">
    <property type="nucleotide sequence ID" value="XM_010233755.3"/>
</dbReference>
<dbReference type="EMBL" id="CM000881">
    <property type="protein sequence ID" value="KQK08862.1"/>
    <property type="molecule type" value="Genomic_DNA"/>
</dbReference>
<evidence type="ECO:0000256" key="7">
    <source>
        <dbReference type="SAM" id="Phobius"/>
    </source>
</evidence>
<dbReference type="EnsemblPlants" id="KQK08862">
    <property type="protein sequence ID" value="KQK08862"/>
    <property type="gene ID" value="BRADI_2g44377v3"/>
</dbReference>
<evidence type="ECO:0000259" key="8">
    <source>
        <dbReference type="SMART" id="SM00563"/>
    </source>
</evidence>
<dbReference type="PANTHER" id="PTHR15486:SF0">
    <property type="entry name" value="GLYCEROL-3-PHOSPHATE ACYLTRANSFERASE 1"/>
    <property type="match status" value="1"/>
</dbReference>
<dbReference type="OMA" id="MNTHVSM"/>
<evidence type="ECO:0000256" key="4">
    <source>
        <dbReference type="ARBA" id="ARBA00022692"/>
    </source>
</evidence>
<reference evidence="9" key="2">
    <citation type="submission" date="2017-06" db="EMBL/GenBank/DDBJ databases">
        <title>WGS assembly of Brachypodium distachyon.</title>
        <authorList>
            <consortium name="The International Brachypodium Initiative"/>
            <person name="Lucas S."/>
            <person name="Harmon-Smith M."/>
            <person name="Lail K."/>
            <person name="Tice H."/>
            <person name="Grimwood J."/>
            <person name="Bruce D."/>
            <person name="Barry K."/>
            <person name="Shu S."/>
            <person name="Lindquist E."/>
            <person name="Wang M."/>
            <person name="Pitluck S."/>
            <person name="Vogel J.P."/>
            <person name="Garvin D.F."/>
            <person name="Mockler T.C."/>
            <person name="Schmutz J."/>
            <person name="Rokhsar D."/>
            <person name="Bevan M.W."/>
        </authorList>
    </citation>
    <scope>NUCLEOTIDE SEQUENCE</scope>
    <source>
        <strain evidence="9">Bd21</strain>
    </source>
</reference>
<dbReference type="Pfam" id="PF23270">
    <property type="entry name" value="HAD_RAM2_N"/>
    <property type="match status" value="1"/>
</dbReference>
<name>I1HPP8_BRADI</name>
<dbReference type="SUPFAM" id="SSF69593">
    <property type="entry name" value="Glycerol-3-phosphate (1)-acyltransferase"/>
    <property type="match status" value="1"/>
</dbReference>
<dbReference type="InterPro" id="IPR002123">
    <property type="entry name" value="Plipid/glycerol_acylTrfase"/>
</dbReference>
<dbReference type="PANTHER" id="PTHR15486">
    <property type="entry name" value="ANCIENT UBIQUITOUS PROTEIN"/>
    <property type="match status" value="1"/>
</dbReference>
<dbReference type="InterPro" id="IPR056462">
    <property type="entry name" value="HAD_RAM2/GPAT1-8"/>
</dbReference>
<evidence type="ECO:0000256" key="1">
    <source>
        <dbReference type="ARBA" id="ARBA00004141"/>
    </source>
</evidence>
<reference evidence="10" key="3">
    <citation type="submission" date="2018-08" db="UniProtKB">
        <authorList>
            <consortium name="EnsemblPlants"/>
        </authorList>
    </citation>
    <scope>IDENTIFICATION</scope>
    <source>
        <strain evidence="10">cv. Bd21</strain>
    </source>
</reference>
<feature type="transmembrane region" description="Helical" evidence="7">
    <location>
        <begin position="310"/>
        <end position="330"/>
    </location>
</feature>
<organism evidence="9">
    <name type="scientific">Brachypodium distachyon</name>
    <name type="common">Purple false brome</name>
    <name type="synonym">Trachynia distachya</name>
    <dbReference type="NCBI Taxonomy" id="15368"/>
    <lineage>
        <taxon>Eukaryota</taxon>
        <taxon>Viridiplantae</taxon>
        <taxon>Streptophyta</taxon>
        <taxon>Embryophyta</taxon>
        <taxon>Tracheophyta</taxon>
        <taxon>Spermatophyta</taxon>
        <taxon>Magnoliopsida</taxon>
        <taxon>Liliopsida</taxon>
        <taxon>Poales</taxon>
        <taxon>Poaceae</taxon>
        <taxon>BOP clade</taxon>
        <taxon>Pooideae</taxon>
        <taxon>Stipodae</taxon>
        <taxon>Brachypodieae</taxon>
        <taxon>Brachypodium</taxon>
    </lineage>
</organism>